<dbReference type="RefSeq" id="WP_207335650.1">
    <property type="nucleotide sequence ID" value="NZ_JAFMYU010000008.1"/>
</dbReference>
<dbReference type="GO" id="GO:0003700">
    <property type="term" value="F:DNA-binding transcription factor activity"/>
    <property type="evidence" value="ECO:0007669"/>
    <property type="project" value="InterPro"/>
</dbReference>
<keyword evidence="2" id="KW-1185">Reference proteome</keyword>
<evidence type="ECO:0000313" key="2">
    <source>
        <dbReference type="Proteomes" id="UP000664795"/>
    </source>
</evidence>
<accession>A0A939G7P4</accession>
<dbReference type="SUPFAM" id="SSF88946">
    <property type="entry name" value="Sigma2 domain of RNA polymerase sigma factors"/>
    <property type="match status" value="1"/>
</dbReference>
<name>A0A939G7P4_9BACT</name>
<reference evidence="1 2" key="1">
    <citation type="submission" date="2021-03" db="EMBL/GenBank/DDBJ databases">
        <title>Fibrella sp. HMF5036 genome sequencing and assembly.</title>
        <authorList>
            <person name="Kang H."/>
            <person name="Kim H."/>
            <person name="Bae S."/>
            <person name="Joh K."/>
        </authorList>
    </citation>
    <scope>NUCLEOTIDE SEQUENCE [LARGE SCALE GENOMIC DNA]</scope>
    <source>
        <strain evidence="1 2">HMF5036</strain>
    </source>
</reference>
<dbReference type="EMBL" id="JAFMYU010000008">
    <property type="protein sequence ID" value="MBO0931682.1"/>
    <property type="molecule type" value="Genomic_DNA"/>
</dbReference>
<gene>
    <name evidence="1" type="ORF">J2I48_11785</name>
</gene>
<dbReference type="Gene3D" id="1.10.1740.10">
    <property type="match status" value="1"/>
</dbReference>
<dbReference type="Proteomes" id="UP000664795">
    <property type="component" value="Unassembled WGS sequence"/>
</dbReference>
<dbReference type="GO" id="GO:0006352">
    <property type="term" value="P:DNA-templated transcription initiation"/>
    <property type="evidence" value="ECO:0007669"/>
    <property type="project" value="InterPro"/>
</dbReference>
<sequence length="92" mass="10229">MLSLFKKAPTQAQQRAFAVFYAAHAPRLWGLILAANLPTPQAETILSNTLIKAWQHPDCQSSPTTSQSCNWLLRLACKEGLPHSALRAIFNR</sequence>
<dbReference type="AlphaFoldDB" id="A0A939G7P4"/>
<organism evidence="1 2">
    <name type="scientific">Fibrella aquatilis</name>
    <dbReference type="NCBI Taxonomy" id="2817059"/>
    <lineage>
        <taxon>Bacteria</taxon>
        <taxon>Pseudomonadati</taxon>
        <taxon>Bacteroidota</taxon>
        <taxon>Cytophagia</taxon>
        <taxon>Cytophagales</taxon>
        <taxon>Spirosomataceae</taxon>
        <taxon>Fibrella</taxon>
    </lineage>
</organism>
<dbReference type="InterPro" id="IPR013325">
    <property type="entry name" value="RNA_pol_sigma_r2"/>
</dbReference>
<comment type="caution">
    <text evidence="1">The sequence shown here is derived from an EMBL/GenBank/DDBJ whole genome shotgun (WGS) entry which is preliminary data.</text>
</comment>
<protein>
    <submittedName>
        <fullName evidence="1">Uncharacterized protein</fullName>
    </submittedName>
</protein>
<evidence type="ECO:0000313" key="1">
    <source>
        <dbReference type="EMBL" id="MBO0931682.1"/>
    </source>
</evidence>
<proteinExistence type="predicted"/>